<dbReference type="GO" id="GO:0005743">
    <property type="term" value="C:mitochondrial inner membrane"/>
    <property type="evidence" value="ECO:0007669"/>
    <property type="project" value="TreeGrafter"/>
</dbReference>
<dbReference type="EMBL" id="JTDF01020261">
    <property type="protein sequence ID" value="KAF8562439.1"/>
    <property type="molecule type" value="Genomic_DNA"/>
</dbReference>
<gene>
    <name evidence="5" type="ORF">P879_10625</name>
</gene>
<dbReference type="OrthoDB" id="2148490at2759"/>
<evidence type="ECO:0008006" key="7">
    <source>
        <dbReference type="Google" id="ProtNLM"/>
    </source>
</evidence>
<name>A0A8T0D3L2_9TREM</name>
<dbReference type="Proteomes" id="UP000699462">
    <property type="component" value="Unassembled WGS sequence"/>
</dbReference>
<proteinExistence type="predicted"/>
<dbReference type="PANTHER" id="PTHR12428:SF65">
    <property type="entry name" value="CYTOCHROME C OXIDASE ASSEMBLY PROTEIN COX18, MITOCHONDRIAL"/>
    <property type="match status" value="1"/>
</dbReference>
<organism evidence="5 6">
    <name type="scientific">Paragonimus westermani</name>
    <dbReference type="NCBI Taxonomy" id="34504"/>
    <lineage>
        <taxon>Eukaryota</taxon>
        <taxon>Metazoa</taxon>
        <taxon>Spiralia</taxon>
        <taxon>Lophotrochozoa</taxon>
        <taxon>Platyhelminthes</taxon>
        <taxon>Trematoda</taxon>
        <taxon>Digenea</taxon>
        <taxon>Plagiorchiida</taxon>
        <taxon>Troglotremata</taxon>
        <taxon>Troglotrematidae</taxon>
        <taxon>Paragonimus</taxon>
    </lineage>
</organism>
<keyword evidence="6" id="KW-1185">Reference proteome</keyword>
<accession>A0A8T0D3L2</accession>
<keyword evidence="3" id="KW-1133">Transmembrane helix</keyword>
<evidence type="ECO:0000256" key="4">
    <source>
        <dbReference type="ARBA" id="ARBA00023136"/>
    </source>
</evidence>
<comment type="subcellular location">
    <subcellularLocation>
        <location evidence="1">Membrane</location>
        <topology evidence="1">Multi-pass membrane protein</topology>
    </subcellularLocation>
</comment>
<dbReference type="GO" id="GO:0032977">
    <property type="term" value="F:membrane insertase activity"/>
    <property type="evidence" value="ECO:0007669"/>
    <property type="project" value="InterPro"/>
</dbReference>
<dbReference type="AlphaFoldDB" id="A0A8T0D3L2"/>
<evidence type="ECO:0000313" key="5">
    <source>
        <dbReference type="EMBL" id="KAF8562439.1"/>
    </source>
</evidence>
<evidence type="ECO:0000256" key="2">
    <source>
        <dbReference type="ARBA" id="ARBA00022692"/>
    </source>
</evidence>
<comment type="caution">
    <text evidence="5">The sequence shown here is derived from an EMBL/GenBank/DDBJ whole genome shotgun (WGS) entry which is preliminary data.</text>
</comment>
<reference evidence="5 6" key="1">
    <citation type="submission" date="2019-07" db="EMBL/GenBank/DDBJ databases">
        <title>Annotation for the trematode Paragonimus westermani.</title>
        <authorList>
            <person name="Choi Y.-J."/>
        </authorList>
    </citation>
    <scope>NUCLEOTIDE SEQUENCE [LARGE SCALE GENOMIC DNA]</scope>
    <source>
        <strain evidence="5">180907_Pwestermani</strain>
    </source>
</reference>
<evidence type="ECO:0000313" key="6">
    <source>
        <dbReference type="Proteomes" id="UP000699462"/>
    </source>
</evidence>
<sequence>MVGHRLNFLSITMCQFPSGISVFQMLFVRHLVLIPRNRTGLPWRFSFRALYTTGAFEFWSKELFHPDHLHMKFLAGFLDSTHTWLHLPWDLTIVSTAVILRSVVTFPFYVYAEKNHAKVFHIFIDCNKSTPLLIQKLEQSVFYRQLDDVAAKLYLKRMSRRVFLTTCQKNDCHPLKSSAAAIVQIPLWFSFTYNLRNLCGFQTSSGYGLPPFSSDIVTEGLNVACSNVFLPISLLIAGLANVELMYLRQPRAAVDHTASKANIPDPWPYRLSRALGWLGNGSVFFFSLFVPKALVLYWLTSAVHQLCTHLLVMHPAVRRSLNIWLRPNEGSYPFKVLLRTAQSRYAILRWLQSNNFTGR</sequence>
<protein>
    <recommendedName>
        <fullName evidence="7">YidC/Oxa1 family membrane protein insertase</fullName>
    </recommendedName>
</protein>
<dbReference type="PANTHER" id="PTHR12428">
    <property type="entry name" value="OXA1"/>
    <property type="match status" value="1"/>
</dbReference>
<dbReference type="GO" id="GO:0033617">
    <property type="term" value="P:mitochondrial respiratory chain complex IV assembly"/>
    <property type="evidence" value="ECO:0007669"/>
    <property type="project" value="TreeGrafter"/>
</dbReference>
<evidence type="ECO:0000256" key="3">
    <source>
        <dbReference type="ARBA" id="ARBA00022989"/>
    </source>
</evidence>
<keyword evidence="4" id="KW-0472">Membrane</keyword>
<dbReference type="GO" id="GO:0032979">
    <property type="term" value="P:protein insertion into mitochondrial inner membrane from matrix"/>
    <property type="evidence" value="ECO:0007669"/>
    <property type="project" value="TreeGrafter"/>
</dbReference>
<dbReference type="InterPro" id="IPR001708">
    <property type="entry name" value="YidC/ALB3/OXA1/COX18"/>
</dbReference>
<evidence type="ECO:0000256" key="1">
    <source>
        <dbReference type="ARBA" id="ARBA00004141"/>
    </source>
</evidence>
<keyword evidence="2" id="KW-0812">Transmembrane</keyword>